<evidence type="ECO:0000256" key="1">
    <source>
        <dbReference type="SAM" id="MobiDB-lite"/>
    </source>
</evidence>
<evidence type="ECO:0000313" key="4">
    <source>
        <dbReference type="Proteomes" id="UP001215280"/>
    </source>
</evidence>
<protein>
    <recommendedName>
        <fullName evidence="5">Secreted protein</fullName>
    </recommendedName>
</protein>
<dbReference type="AlphaFoldDB" id="A0AAD7IGP7"/>
<evidence type="ECO:0000256" key="2">
    <source>
        <dbReference type="SAM" id="SignalP"/>
    </source>
</evidence>
<organism evidence="3 4">
    <name type="scientific">Mycena maculata</name>
    <dbReference type="NCBI Taxonomy" id="230809"/>
    <lineage>
        <taxon>Eukaryota</taxon>
        <taxon>Fungi</taxon>
        <taxon>Dikarya</taxon>
        <taxon>Basidiomycota</taxon>
        <taxon>Agaricomycotina</taxon>
        <taxon>Agaricomycetes</taxon>
        <taxon>Agaricomycetidae</taxon>
        <taxon>Agaricales</taxon>
        <taxon>Marasmiineae</taxon>
        <taxon>Mycenaceae</taxon>
        <taxon>Mycena</taxon>
    </lineage>
</organism>
<gene>
    <name evidence="3" type="ORF">DFH07DRAFT_943287</name>
</gene>
<reference evidence="3" key="1">
    <citation type="submission" date="2023-03" db="EMBL/GenBank/DDBJ databases">
        <title>Massive genome expansion in bonnet fungi (Mycena s.s.) driven by repeated elements and novel gene families across ecological guilds.</title>
        <authorList>
            <consortium name="Lawrence Berkeley National Laboratory"/>
            <person name="Harder C.B."/>
            <person name="Miyauchi S."/>
            <person name="Viragh M."/>
            <person name="Kuo A."/>
            <person name="Thoen E."/>
            <person name="Andreopoulos B."/>
            <person name="Lu D."/>
            <person name="Skrede I."/>
            <person name="Drula E."/>
            <person name="Henrissat B."/>
            <person name="Morin E."/>
            <person name="Kohler A."/>
            <person name="Barry K."/>
            <person name="LaButti K."/>
            <person name="Morin E."/>
            <person name="Salamov A."/>
            <person name="Lipzen A."/>
            <person name="Mereny Z."/>
            <person name="Hegedus B."/>
            <person name="Baldrian P."/>
            <person name="Stursova M."/>
            <person name="Weitz H."/>
            <person name="Taylor A."/>
            <person name="Grigoriev I.V."/>
            <person name="Nagy L.G."/>
            <person name="Martin F."/>
            <person name="Kauserud H."/>
        </authorList>
    </citation>
    <scope>NUCLEOTIDE SEQUENCE</scope>
    <source>
        <strain evidence="3">CBHHK188m</strain>
    </source>
</reference>
<name>A0AAD7IGP7_9AGAR</name>
<feature type="region of interest" description="Disordered" evidence="1">
    <location>
        <begin position="239"/>
        <end position="268"/>
    </location>
</feature>
<dbReference type="EMBL" id="JARJLG010000116">
    <property type="protein sequence ID" value="KAJ7742722.1"/>
    <property type="molecule type" value="Genomic_DNA"/>
</dbReference>
<keyword evidence="4" id="KW-1185">Reference proteome</keyword>
<feature type="signal peptide" evidence="2">
    <location>
        <begin position="1"/>
        <end position="22"/>
    </location>
</feature>
<accession>A0AAD7IGP7</accession>
<keyword evidence="2" id="KW-0732">Signal</keyword>
<comment type="caution">
    <text evidence="3">The sequence shown here is derived from an EMBL/GenBank/DDBJ whole genome shotgun (WGS) entry which is preliminary data.</text>
</comment>
<evidence type="ECO:0000313" key="3">
    <source>
        <dbReference type="EMBL" id="KAJ7742722.1"/>
    </source>
</evidence>
<feature type="chain" id="PRO_5042172072" description="Secreted protein" evidence="2">
    <location>
        <begin position="23"/>
        <end position="289"/>
    </location>
</feature>
<dbReference type="Proteomes" id="UP001215280">
    <property type="component" value="Unassembled WGS sequence"/>
</dbReference>
<sequence length="289" mass="32141">MTAVGSSALPLWLRSTLLFVLGVPGFSPFLAAQVAARRCPETPISFVFCINTPPRPPASGVFYYVLSNEVLFRPLLGACSLLRKSEYLYLRTDRIRDTRPEAEIESCYLPYVAVSVKATYRLQGMNHRIRSRAEPELEEKWSSKGTKFVAHARELVCVLGSQVRRESFLDSEETQRGPAVFELGRVVQGRLGKRENDGRVLPARHRMKAVGHLDGHKNQLGGPKSGLAVHETVMKLKTVDEPGRPESPETTGRQGGPVDAMEHRAEPTKLFPYATRTPSLVWRGRSGSC</sequence>
<proteinExistence type="predicted"/>
<evidence type="ECO:0008006" key="5">
    <source>
        <dbReference type="Google" id="ProtNLM"/>
    </source>
</evidence>